<accession>A0A165SI85</accession>
<dbReference type="SUPFAM" id="SSF50129">
    <property type="entry name" value="GroES-like"/>
    <property type="match status" value="1"/>
</dbReference>
<gene>
    <name evidence="1" type="ORF">NEOLEDRAFT_1148136</name>
</gene>
<dbReference type="EMBL" id="KV425573">
    <property type="protein sequence ID" value="KZT25197.1"/>
    <property type="molecule type" value="Genomic_DNA"/>
</dbReference>
<keyword evidence="2" id="KW-1185">Reference proteome</keyword>
<name>A0A165SI85_9AGAM</name>
<dbReference type="Gene3D" id="3.90.180.10">
    <property type="entry name" value="Medium-chain alcohol dehydrogenases, catalytic domain"/>
    <property type="match status" value="1"/>
</dbReference>
<organism evidence="1 2">
    <name type="scientific">Neolentinus lepideus HHB14362 ss-1</name>
    <dbReference type="NCBI Taxonomy" id="1314782"/>
    <lineage>
        <taxon>Eukaryota</taxon>
        <taxon>Fungi</taxon>
        <taxon>Dikarya</taxon>
        <taxon>Basidiomycota</taxon>
        <taxon>Agaricomycotina</taxon>
        <taxon>Agaricomycetes</taxon>
        <taxon>Gloeophyllales</taxon>
        <taxon>Gloeophyllaceae</taxon>
        <taxon>Neolentinus</taxon>
    </lineage>
</organism>
<sequence>MAPSMTFAVVYQPGNNALVLSDDHSVATQTKKMDLFKVSACVICHSDVFLLCGAFPLPNSLYLAMRLWAFSQTVLYSLMPEVTDIGKGMLYAVWVVDTCVARAVGNVNTESTNQNGEFSKYVPVDESQLLPVRNVLKLEVAALAVDSMIIAYNAIHKASGVAVPT</sequence>
<proteinExistence type="predicted"/>
<evidence type="ECO:0000313" key="1">
    <source>
        <dbReference type="EMBL" id="KZT25197.1"/>
    </source>
</evidence>
<dbReference type="InParanoid" id="A0A165SI85"/>
<reference evidence="1 2" key="1">
    <citation type="journal article" date="2016" name="Mol. Biol. Evol.">
        <title>Comparative Genomics of Early-Diverging Mushroom-Forming Fungi Provides Insights into the Origins of Lignocellulose Decay Capabilities.</title>
        <authorList>
            <person name="Nagy L.G."/>
            <person name="Riley R."/>
            <person name="Tritt A."/>
            <person name="Adam C."/>
            <person name="Daum C."/>
            <person name="Floudas D."/>
            <person name="Sun H."/>
            <person name="Yadav J.S."/>
            <person name="Pangilinan J."/>
            <person name="Larsson K.H."/>
            <person name="Matsuura K."/>
            <person name="Barry K."/>
            <person name="Labutti K."/>
            <person name="Kuo R."/>
            <person name="Ohm R.A."/>
            <person name="Bhattacharya S.S."/>
            <person name="Shirouzu T."/>
            <person name="Yoshinaga Y."/>
            <person name="Martin F.M."/>
            <person name="Grigoriev I.V."/>
            <person name="Hibbett D.S."/>
        </authorList>
    </citation>
    <scope>NUCLEOTIDE SEQUENCE [LARGE SCALE GENOMIC DNA]</scope>
    <source>
        <strain evidence="1 2">HHB14362 ss-1</strain>
    </source>
</reference>
<dbReference type="AlphaFoldDB" id="A0A165SI85"/>
<dbReference type="OrthoDB" id="1560166at2759"/>
<protein>
    <submittedName>
        <fullName evidence="1">Uncharacterized protein</fullName>
    </submittedName>
</protein>
<evidence type="ECO:0000313" key="2">
    <source>
        <dbReference type="Proteomes" id="UP000076761"/>
    </source>
</evidence>
<dbReference type="InterPro" id="IPR011032">
    <property type="entry name" value="GroES-like_sf"/>
</dbReference>
<dbReference type="Proteomes" id="UP000076761">
    <property type="component" value="Unassembled WGS sequence"/>
</dbReference>